<organism evidence="1">
    <name type="scientific">Rhizophora mucronata</name>
    <name type="common">Asiatic mangrove</name>
    <dbReference type="NCBI Taxonomy" id="61149"/>
    <lineage>
        <taxon>Eukaryota</taxon>
        <taxon>Viridiplantae</taxon>
        <taxon>Streptophyta</taxon>
        <taxon>Embryophyta</taxon>
        <taxon>Tracheophyta</taxon>
        <taxon>Spermatophyta</taxon>
        <taxon>Magnoliopsida</taxon>
        <taxon>eudicotyledons</taxon>
        <taxon>Gunneridae</taxon>
        <taxon>Pentapetalae</taxon>
        <taxon>rosids</taxon>
        <taxon>fabids</taxon>
        <taxon>Malpighiales</taxon>
        <taxon>Rhizophoraceae</taxon>
        <taxon>Rhizophora</taxon>
    </lineage>
</organism>
<name>A0A2P2PY69_RHIMU</name>
<protein>
    <submittedName>
        <fullName evidence="1">Uncharacterized protein</fullName>
    </submittedName>
</protein>
<evidence type="ECO:0000313" key="1">
    <source>
        <dbReference type="EMBL" id="MBX59682.1"/>
    </source>
</evidence>
<sequence>MVQWSRIFQLDSSEDTRKYST</sequence>
<proteinExistence type="predicted"/>
<dbReference type="EMBL" id="GGEC01079198">
    <property type="protein sequence ID" value="MBX59682.1"/>
    <property type="molecule type" value="Transcribed_RNA"/>
</dbReference>
<dbReference type="AlphaFoldDB" id="A0A2P2PY69"/>
<reference evidence="1" key="1">
    <citation type="submission" date="2018-02" db="EMBL/GenBank/DDBJ databases">
        <title>Rhizophora mucronata_Transcriptome.</title>
        <authorList>
            <person name="Meera S.P."/>
            <person name="Sreeshan A."/>
            <person name="Augustine A."/>
        </authorList>
    </citation>
    <scope>NUCLEOTIDE SEQUENCE</scope>
    <source>
        <tissue evidence="1">Leaf</tissue>
    </source>
</reference>
<accession>A0A2P2PY69</accession>